<evidence type="ECO:0000256" key="1">
    <source>
        <dbReference type="ARBA" id="ARBA00007447"/>
    </source>
</evidence>
<dbReference type="AlphaFoldDB" id="A0A0A9HQI6"/>
<dbReference type="EMBL" id="GBRH01158894">
    <property type="protein sequence ID" value="JAE39002.1"/>
    <property type="molecule type" value="Transcribed_RNA"/>
</dbReference>
<accession>A0A0A9HQI6</accession>
<dbReference type="FunFam" id="2.40.70.10:FF:000013">
    <property type="entry name" value="Aspartyl protease AED1"/>
    <property type="match status" value="1"/>
</dbReference>
<dbReference type="InterPro" id="IPR033121">
    <property type="entry name" value="PEPTIDASE_A1"/>
</dbReference>
<dbReference type="GO" id="GO:0006508">
    <property type="term" value="P:proteolysis"/>
    <property type="evidence" value="ECO:0007669"/>
    <property type="project" value="InterPro"/>
</dbReference>
<name>A0A0A9HQI6_ARUDO</name>
<evidence type="ECO:0000313" key="3">
    <source>
        <dbReference type="EMBL" id="JAE39002.1"/>
    </source>
</evidence>
<sequence>MYGSVRAPTFHFVLLKAITVAGRRINVLASVFAAGAIIDSGTVITRLPPTAYRALRTAFRAEMKMYPPARSQSILDTCFNLTGVGHVKLPRVALVFDRGAAMELHPAGILQYECLAFASSSDDKAIGIIGNVQQRTFEVLYDVRGGAVGFRRSAC</sequence>
<reference evidence="3" key="1">
    <citation type="submission" date="2014-09" db="EMBL/GenBank/DDBJ databases">
        <authorList>
            <person name="Magalhaes I.L.F."/>
            <person name="Oliveira U."/>
            <person name="Santos F.R."/>
            <person name="Vidigal T.H.D.A."/>
            <person name="Brescovit A.D."/>
            <person name="Santos A.J."/>
        </authorList>
    </citation>
    <scope>NUCLEOTIDE SEQUENCE</scope>
    <source>
        <tissue evidence="3">Shoot tissue taken approximately 20 cm above the soil surface</tissue>
    </source>
</reference>
<comment type="similarity">
    <text evidence="1">Belongs to the peptidase A1 family.</text>
</comment>
<protein>
    <recommendedName>
        <fullName evidence="2">Peptidase A1 domain-containing protein</fullName>
    </recommendedName>
</protein>
<evidence type="ECO:0000259" key="2">
    <source>
        <dbReference type="PROSITE" id="PS51767"/>
    </source>
</evidence>
<feature type="domain" description="Peptidase A1" evidence="2">
    <location>
        <begin position="1"/>
        <end position="151"/>
    </location>
</feature>
<dbReference type="Gene3D" id="2.40.70.10">
    <property type="entry name" value="Acid Proteases"/>
    <property type="match status" value="1"/>
</dbReference>
<reference evidence="3" key="2">
    <citation type="journal article" date="2015" name="Data Brief">
        <title>Shoot transcriptome of the giant reed, Arundo donax.</title>
        <authorList>
            <person name="Barrero R.A."/>
            <person name="Guerrero F.D."/>
            <person name="Moolhuijzen P."/>
            <person name="Goolsby J.A."/>
            <person name="Tidwell J."/>
            <person name="Bellgard S.E."/>
            <person name="Bellgard M.I."/>
        </authorList>
    </citation>
    <scope>NUCLEOTIDE SEQUENCE</scope>
    <source>
        <tissue evidence="3">Shoot tissue taken approximately 20 cm above the soil surface</tissue>
    </source>
</reference>
<dbReference type="PROSITE" id="PS51767">
    <property type="entry name" value="PEPTIDASE_A1"/>
    <property type="match status" value="1"/>
</dbReference>
<dbReference type="PANTHER" id="PTHR13683:SF904">
    <property type="entry name" value="PROTEIN ASPARTIC PROTEASE IN GUARD CELL 1-LIKE"/>
    <property type="match status" value="1"/>
</dbReference>
<dbReference type="GO" id="GO:0004190">
    <property type="term" value="F:aspartic-type endopeptidase activity"/>
    <property type="evidence" value="ECO:0007669"/>
    <property type="project" value="InterPro"/>
</dbReference>
<proteinExistence type="inferred from homology"/>
<dbReference type="InterPro" id="IPR032799">
    <property type="entry name" value="TAXi_C"/>
</dbReference>
<dbReference type="Pfam" id="PF14541">
    <property type="entry name" value="TAXi_C"/>
    <property type="match status" value="1"/>
</dbReference>
<dbReference type="InterPro" id="IPR021109">
    <property type="entry name" value="Peptidase_aspartic_dom_sf"/>
</dbReference>
<dbReference type="InterPro" id="IPR001461">
    <property type="entry name" value="Aspartic_peptidase_A1"/>
</dbReference>
<organism evidence="3">
    <name type="scientific">Arundo donax</name>
    <name type="common">Giant reed</name>
    <name type="synonym">Donax arundinaceus</name>
    <dbReference type="NCBI Taxonomy" id="35708"/>
    <lineage>
        <taxon>Eukaryota</taxon>
        <taxon>Viridiplantae</taxon>
        <taxon>Streptophyta</taxon>
        <taxon>Embryophyta</taxon>
        <taxon>Tracheophyta</taxon>
        <taxon>Spermatophyta</taxon>
        <taxon>Magnoliopsida</taxon>
        <taxon>Liliopsida</taxon>
        <taxon>Poales</taxon>
        <taxon>Poaceae</taxon>
        <taxon>PACMAD clade</taxon>
        <taxon>Arundinoideae</taxon>
        <taxon>Arundineae</taxon>
        <taxon>Arundo</taxon>
    </lineage>
</organism>
<dbReference type="PANTHER" id="PTHR13683">
    <property type="entry name" value="ASPARTYL PROTEASES"/>
    <property type="match status" value="1"/>
</dbReference>
<dbReference type="SUPFAM" id="SSF50630">
    <property type="entry name" value="Acid proteases"/>
    <property type="match status" value="1"/>
</dbReference>